<proteinExistence type="predicted"/>
<accession>A0A0E0BHT7</accession>
<dbReference type="Gramene" id="OGLUM11G09360.1">
    <property type="protein sequence ID" value="OGLUM11G09360.1"/>
    <property type="gene ID" value="OGLUM11G09360"/>
</dbReference>
<keyword evidence="3" id="KW-1185">Reference proteome</keyword>
<dbReference type="HOGENOM" id="CLU_167860_0_0_1"/>
<sequence>MVTPTGSSSHGGGANLEEARSSGTGRIRPNVCSSASSFNISCLIPVVSWLIPRYQTRYPVSCLVSDLIPIGIRLGTWVSWLGVRPGTRRYQAWYLVSGYHG</sequence>
<feature type="region of interest" description="Disordered" evidence="1">
    <location>
        <begin position="1"/>
        <end position="27"/>
    </location>
</feature>
<reference evidence="2" key="1">
    <citation type="submission" date="2015-04" db="UniProtKB">
        <authorList>
            <consortium name="EnsemblPlants"/>
        </authorList>
    </citation>
    <scope>IDENTIFICATION</scope>
</reference>
<evidence type="ECO:0000256" key="1">
    <source>
        <dbReference type="SAM" id="MobiDB-lite"/>
    </source>
</evidence>
<protein>
    <submittedName>
        <fullName evidence="2">Uncharacterized protein</fullName>
    </submittedName>
</protein>
<evidence type="ECO:0000313" key="2">
    <source>
        <dbReference type="EnsemblPlants" id="OGLUM11G09360.1"/>
    </source>
</evidence>
<dbReference type="AlphaFoldDB" id="A0A0E0BHT7"/>
<evidence type="ECO:0000313" key="3">
    <source>
        <dbReference type="Proteomes" id="UP000026961"/>
    </source>
</evidence>
<reference evidence="2" key="2">
    <citation type="submission" date="2018-05" db="EMBL/GenBank/DDBJ databases">
        <title>OgluRS3 (Oryza glumaepatula Reference Sequence Version 3).</title>
        <authorList>
            <person name="Zhang J."/>
            <person name="Kudrna D."/>
            <person name="Lee S."/>
            <person name="Talag J."/>
            <person name="Welchert J."/>
            <person name="Wing R.A."/>
        </authorList>
    </citation>
    <scope>NUCLEOTIDE SEQUENCE [LARGE SCALE GENOMIC DNA]</scope>
</reference>
<dbReference type="EnsemblPlants" id="OGLUM11G09360.1">
    <property type="protein sequence ID" value="OGLUM11G09360.1"/>
    <property type="gene ID" value="OGLUM11G09360"/>
</dbReference>
<dbReference type="Proteomes" id="UP000026961">
    <property type="component" value="Chromosome 11"/>
</dbReference>
<name>A0A0E0BHT7_9ORYZ</name>
<organism evidence="2">
    <name type="scientific">Oryza glumipatula</name>
    <dbReference type="NCBI Taxonomy" id="40148"/>
    <lineage>
        <taxon>Eukaryota</taxon>
        <taxon>Viridiplantae</taxon>
        <taxon>Streptophyta</taxon>
        <taxon>Embryophyta</taxon>
        <taxon>Tracheophyta</taxon>
        <taxon>Spermatophyta</taxon>
        <taxon>Magnoliopsida</taxon>
        <taxon>Liliopsida</taxon>
        <taxon>Poales</taxon>
        <taxon>Poaceae</taxon>
        <taxon>BOP clade</taxon>
        <taxon>Oryzoideae</taxon>
        <taxon>Oryzeae</taxon>
        <taxon>Oryzinae</taxon>
        <taxon>Oryza</taxon>
    </lineage>
</organism>